<dbReference type="CDD" id="cd02907">
    <property type="entry name" value="Macro_Af1521_BAL-like"/>
    <property type="match status" value="1"/>
</dbReference>
<dbReference type="SUPFAM" id="SSF52949">
    <property type="entry name" value="Macro domain-like"/>
    <property type="match status" value="3"/>
</dbReference>
<dbReference type="GO" id="GO:0003950">
    <property type="term" value="F:NAD+ poly-ADP-ribosyltransferase activity"/>
    <property type="evidence" value="ECO:0007669"/>
    <property type="project" value="UniProtKB-UniRule"/>
</dbReference>
<dbReference type="InterPro" id="IPR052056">
    <property type="entry name" value="Mono-ARTD/PARP"/>
</dbReference>
<dbReference type="InterPro" id="IPR012677">
    <property type="entry name" value="Nucleotide-bd_a/b_plait_sf"/>
</dbReference>
<dbReference type="OrthoDB" id="6133115at2759"/>
<dbReference type="SMART" id="SM00506">
    <property type="entry name" value="A1pp"/>
    <property type="match status" value="2"/>
</dbReference>
<dbReference type="InterPro" id="IPR012317">
    <property type="entry name" value="Poly(ADP-ribose)pol_cat_dom"/>
</dbReference>
<evidence type="ECO:0000256" key="2">
    <source>
        <dbReference type="ARBA" id="ARBA00022676"/>
    </source>
</evidence>
<feature type="domain" description="Macro" evidence="9">
    <location>
        <begin position="573"/>
        <end position="756"/>
    </location>
</feature>
<dbReference type="CDD" id="cd01439">
    <property type="entry name" value="TCCD_inducible_PARP_like"/>
    <property type="match status" value="1"/>
</dbReference>
<keyword evidence="3 7" id="KW-0808">Transferase</keyword>
<evidence type="ECO:0000256" key="5">
    <source>
        <dbReference type="ARBA" id="ARBA00023242"/>
    </source>
</evidence>
<dbReference type="Gene3D" id="3.30.70.330">
    <property type="match status" value="1"/>
</dbReference>
<dbReference type="PANTHER" id="PTHR14453:SF107">
    <property type="entry name" value="POLY [ADP-RIBOSE] POLYMERASE"/>
    <property type="match status" value="1"/>
</dbReference>
<keyword evidence="10" id="KW-1185">Reference proteome</keyword>
<feature type="domain" description="Macro" evidence="9">
    <location>
        <begin position="783"/>
        <end position="971"/>
    </location>
</feature>
<dbReference type="InterPro" id="IPR002589">
    <property type="entry name" value="Macro_dom"/>
</dbReference>
<keyword evidence="5" id="KW-0539">Nucleus</keyword>
<dbReference type="PROSITE" id="PS51154">
    <property type="entry name" value="MACRO"/>
    <property type="match status" value="3"/>
</dbReference>
<dbReference type="Pfam" id="PF00644">
    <property type="entry name" value="PARP"/>
    <property type="match status" value="1"/>
</dbReference>
<keyword evidence="2 7" id="KW-0328">Glycosyltransferase</keyword>
<comment type="subcellular location">
    <subcellularLocation>
        <location evidence="1">Nucleus</location>
    </subcellularLocation>
</comment>
<dbReference type="GO" id="GO:0010629">
    <property type="term" value="P:negative regulation of gene expression"/>
    <property type="evidence" value="ECO:0007669"/>
    <property type="project" value="TreeGrafter"/>
</dbReference>
<dbReference type="GeneID" id="114435850"/>
<organism evidence="10 11">
    <name type="scientific">Parambassis ranga</name>
    <name type="common">Indian glassy fish</name>
    <dbReference type="NCBI Taxonomy" id="210632"/>
    <lineage>
        <taxon>Eukaryota</taxon>
        <taxon>Metazoa</taxon>
        <taxon>Chordata</taxon>
        <taxon>Craniata</taxon>
        <taxon>Vertebrata</taxon>
        <taxon>Euteleostomi</taxon>
        <taxon>Actinopterygii</taxon>
        <taxon>Neopterygii</taxon>
        <taxon>Teleostei</taxon>
        <taxon>Neoteleostei</taxon>
        <taxon>Acanthomorphata</taxon>
        <taxon>Ovalentaria</taxon>
        <taxon>Ambassidae</taxon>
        <taxon>Parambassis</taxon>
    </lineage>
</organism>
<dbReference type="FunFam" id="3.90.228.10:FF:000008">
    <property type="entry name" value="Poly [ADP-ribose] polymerase"/>
    <property type="match status" value="1"/>
</dbReference>
<accession>A0A6P7IA61</accession>
<evidence type="ECO:0000256" key="7">
    <source>
        <dbReference type="RuleBase" id="RU362114"/>
    </source>
</evidence>
<dbReference type="EC" id="2.4.2.-" evidence="7"/>
<proteinExistence type="inferred from homology"/>
<feature type="domain" description="PARP catalytic" evidence="8">
    <location>
        <begin position="1414"/>
        <end position="1607"/>
    </location>
</feature>
<dbReference type="PROSITE" id="PS51059">
    <property type="entry name" value="PARP_CATALYTIC"/>
    <property type="match status" value="1"/>
</dbReference>
<sequence>MTDSYQHPVYLECAALPSDRRKKVESYFHIRRLSGGGDCSPLTEVGDKVYRIAFAEKEAQQRVLQKSEHVVEFADGPLVLRVRDSPSPINTSTATKPNLDRTTSLQVISEQQTVLGPSLPSSADEYKLELDSYIVRYLQECPEAGKKLNMKLALVGCTAQFFLEKSREKSLVSVRGLAKPGAGNDWKAEVDKIFNGYKTYYESNPRKVSILLQPCDSNQTTDEIKVYSELGIAVVVGESSQVENRLEDVKRRGSRSSQKQTTVYRLGEAKLRLLWKKIECSVRQNFPDVKVSQGDDGCLILEGSVEEISMARQVISDQDSLVFERTVFDKNPHFLSFLRKVYGGPGVLGDFLGVTTKVEVEIRDTKLNFFAFSADKLNYAVKKMQEKFKDVRVEVPNCSVVPPELREKLKSKTNDMNQGQCRAHVVLGSDNTVWLLGHTKEVDELIETATEFILDHSSIGGKVVLPFPEMQQLLPEFLQLQTFDHSGVTFYPLTASSRPMVVLEGQSNKVTEVRTRLVPLLDSVMKTKVTIDLPGAVRYFESPSGRESILRVANSHKCLVSFEEQLHTSRQNLGVAKYSLQDGLQVLVCPGDITKQYADVIVNAANEDLKHHGGVAAALSKAGGPQVQEESTALAKHGKIPTGEVVVTTGGNLKCKKLLHAVGPIRGKVGGRERMLLEKTVRNALDLAETMELRSIAIPCISSGVFGVPIPVCSEAIVTAVNEFASEGGRSLTTIILIDNRDEVVSALKDACDRLLSQATTAQGMPSGLGSNMDATGENTDGGVGGTGGAPVGVQVEVIQGTIETQQMDVLVSPMAGHDPVSTQVGKTLDNIVGPQLTARFRIHAGGIIQPGDTVLVETLPAITSKAVTFLSLVCWDNNENGPAVQVLRQGIRSILTSCESRGFRSVAFPVLGTGAALRFPHRVASKVLLEEIGSFEQNRAGSSPFLIRIVIHPGDKESSKAFQAAQDSLHLRGFTDGANPAASFYSHVSVTDDEVTAMLSGVKLQMIRGDITNGGTDVIVNTTDFRNNQTDVSKAILTAAGPAVQAELAQRGIPADRICSTGPGMLGCREIIHASFNSDSQVILKNCIRILKHCEIKGYQSVAFPAINTGAAGMDYAKACKAMLDGMATAVNDLKPNSLSLIRIVIFKQPVFQSFRSELEKRFGQTGPVSLSLRDKAKKRMKKFQEKLHRTFSSSSPQSKAFLSSKPQPAVLSVISCGPDVVKTIQRELEAVLQKQLEERKVAVNKFSRLDDMELDAVLAKVKVLGISLEHIQSSDTPSGSRGGNVARSERRDRCGSAEDLYVLKGLKEDVLSVTELIYKAIERESQDKEEALIGLTVQWSIQHIDGTWQELSLHDNYLLEQAYLKKQAPFQMQMLGGMPEVTVDPTAKEARHLRTGITHKMKRSVSETAIELPTNWEPMNGNEFVMVELPPTHQEYQTVAQAFLQAAKYTIHKIERVQNQYQWLAYSVLRQRILTKNGLAELGEKSLYHGTSSESCSCIAKGRFDRGFAGTHAARYGKGVYFAVNAAYSARSFSPADTSSLKRLFVARVLTGRYTKGDRNMVAAPARGPDTTDCYDSLVDNEQQPSMFVIFHDDQAYPEYLITFS</sequence>
<reference evidence="11" key="1">
    <citation type="submission" date="2025-08" db="UniProtKB">
        <authorList>
            <consortium name="RefSeq"/>
        </authorList>
    </citation>
    <scope>IDENTIFICATION</scope>
</reference>
<name>A0A6P7IA61_9TELE</name>
<evidence type="ECO:0000313" key="10">
    <source>
        <dbReference type="Proteomes" id="UP000515145"/>
    </source>
</evidence>
<evidence type="ECO:0000259" key="8">
    <source>
        <dbReference type="PROSITE" id="PS51059"/>
    </source>
</evidence>
<evidence type="ECO:0000256" key="3">
    <source>
        <dbReference type="ARBA" id="ARBA00022679"/>
    </source>
</evidence>
<dbReference type="GO" id="GO:0005634">
    <property type="term" value="C:nucleus"/>
    <property type="evidence" value="ECO:0007669"/>
    <property type="project" value="UniProtKB-SubCell"/>
</dbReference>
<dbReference type="Pfam" id="PF01661">
    <property type="entry name" value="Macro"/>
    <property type="match status" value="3"/>
</dbReference>
<dbReference type="GO" id="GO:1990404">
    <property type="term" value="F:NAD+-protein mono-ADP-ribosyltransferase activity"/>
    <property type="evidence" value="ECO:0007669"/>
    <property type="project" value="TreeGrafter"/>
</dbReference>
<feature type="domain" description="Macro" evidence="9">
    <location>
        <begin position="992"/>
        <end position="1164"/>
    </location>
</feature>
<keyword evidence="4 7" id="KW-0520">NAD</keyword>
<gene>
    <name evidence="11" type="primary">LOC114435850</name>
</gene>
<dbReference type="InterPro" id="IPR043472">
    <property type="entry name" value="Macro_dom-like"/>
</dbReference>
<evidence type="ECO:0000256" key="6">
    <source>
        <dbReference type="ARBA" id="ARBA00024347"/>
    </source>
</evidence>
<dbReference type="Gene3D" id="3.90.228.10">
    <property type="match status" value="1"/>
</dbReference>
<protein>
    <recommendedName>
        <fullName evidence="7">Poly [ADP-ribose] polymerase</fullName>
        <shortName evidence="7">PARP</shortName>
        <ecNumber evidence="7">2.4.2.-</ecNumber>
    </recommendedName>
</protein>
<evidence type="ECO:0000256" key="4">
    <source>
        <dbReference type="ARBA" id="ARBA00023027"/>
    </source>
</evidence>
<dbReference type="InParanoid" id="A0A6P7IA61"/>
<comment type="similarity">
    <text evidence="6">Belongs to the ARTD/PARP family.</text>
</comment>
<evidence type="ECO:0000313" key="11">
    <source>
        <dbReference type="RefSeq" id="XP_028261576.1"/>
    </source>
</evidence>
<evidence type="ECO:0000259" key="9">
    <source>
        <dbReference type="PROSITE" id="PS51154"/>
    </source>
</evidence>
<dbReference type="PANTHER" id="PTHR14453">
    <property type="entry name" value="PARP/ZINC FINGER CCCH TYPE DOMAIN CONTAINING PROTEIN"/>
    <property type="match status" value="1"/>
</dbReference>
<dbReference type="GO" id="GO:0005737">
    <property type="term" value="C:cytoplasm"/>
    <property type="evidence" value="ECO:0007669"/>
    <property type="project" value="TreeGrafter"/>
</dbReference>
<dbReference type="RefSeq" id="XP_028261576.1">
    <property type="nucleotide sequence ID" value="XM_028405775.1"/>
</dbReference>
<dbReference type="SUPFAM" id="SSF56399">
    <property type="entry name" value="ADP-ribosylation"/>
    <property type="match status" value="1"/>
</dbReference>
<dbReference type="Pfam" id="PF23222">
    <property type="entry name" value="RRM_PARP14_1"/>
    <property type="match status" value="1"/>
</dbReference>
<dbReference type="GO" id="GO:0070212">
    <property type="term" value="P:protein poly-ADP-ribosylation"/>
    <property type="evidence" value="ECO:0007669"/>
    <property type="project" value="TreeGrafter"/>
</dbReference>
<dbReference type="Gene3D" id="3.40.220.10">
    <property type="entry name" value="Leucine Aminopeptidase, subunit E, domain 1"/>
    <property type="match status" value="3"/>
</dbReference>
<dbReference type="GO" id="GO:0003714">
    <property type="term" value="F:transcription corepressor activity"/>
    <property type="evidence" value="ECO:0007669"/>
    <property type="project" value="TreeGrafter"/>
</dbReference>
<dbReference type="Proteomes" id="UP000515145">
    <property type="component" value="Chromosome 5"/>
</dbReference>
<dbReference type="InterPro" id="IPR057051">
    <property type="entry name" value="PARP14_RPM_1"/>
</dbReference>
<evidence type="ECO:0000256" key="1">
    <source>
        <dbReference type="ARBA" id="ARBA00004123"/>
    </source>
</evidence>